<feature type="region of interest" description="Disordered" evidence="1">
    <location>
        <begin position="14"/>
        <end position="111"/>
    </location>
</feature>
<feature type="compositionally biased region" description="Polar residues" evidence="1">
    <location>
        <begin position="40"/>
        <end position="50"/>
    </location>
</feature>
<evidence type="ECO:0000256" key="1">
    <source>
        <dbReference type="SAM" id="MobiDB-lite"/>
    </source>
</evidence>
<dbReference type="STRING" id="485915.Dret_1511"/>
<name>C8X300_DESRD</name>
<reference evidence="2 3" key="2">
    <citation type="journal article" date="2010" name="Stand. Genomic Sci.">
        <title>Complete genome sequence of Desulfohalobium retbaense type strain (HR(100)).</title>
        <authorList>
            <person name="Spring S."/>
            <person name="Nolan M."/>
            <person name="Lapidus A."/>
            <person name="Glavina Del Rio T."/>
            <person name="Copeland A."/>
            <person name="Tice H."/>
            <person name="Cheng J.F."/>
            <person name="Lucas S."/>
            <person name="Land M."/>
            <person name="Chen F."/>
            <person name="Bruce D."/>
            <person name="Goodwin L."/>
            <person name="Pitluck S."/>
            <person name="Ivanova N."/>
            <person name="Mavromatis K."/>
            <person name="Mikhailova N."/>
            <person name="Pati A."/>
            <person name="Chen A."/>
            <person name="Palaniappan K."/>
            <person name="Hauser L."/>
            <person name="Chang Y.J."/>
            <person name="Jeffries C.D."/>
            <person name="Munk C."/>
            <person name="Kiss H."/>
            <person name="Chain P."/>
            <person name="Han C."/>
            <person name="Brettin T."/>
            <person name="Detter J.C."/>
            <person name="Schuler E."/>
            <person name="Goker M."/>
            <person name="Rohde M."/>
            <person name="Bristow J."/>
            <person name="Eisen J.A."/>
            <person name="Markowitz V."/>
            <person name="Hugenholtz P."/>
            <person name="Kyrpides N.C."/>
            <person name="Klenk H.P."/>
        </authorList>
    </citation>
    <scope>NUCLEOTIDE SEQUENCE [LARGE SCALE GENOMIC DNA]</scope>
    <source>
        <strain evidence="2 3">DSM 5692</strain>
    </source>
</reference>
<evidence type="ECO:0000313" key="2">
    <source>
        <dbReference type="EMBL" id="ACV68797.1"/>
    </source>
</evidence>
<dbReference type="KEGG" id="drt:Dret_1511"/>
<organism evidence="2 3">
    <name type="scientific">Desulfohalobium retbaense (strain ATCC 49708 / DSM 5692 / JCM 16813 / HR100)</name>
    <dbReference type="NCBI Taxonomy" id="485915"/>
    <lineage>
        <taxon>Bacteria</taxon>
        <taxon>Pseudomonadati</taxon>
        <taxon>Thermodesulfobacteriota</taxon>
        <taxon>Desulfovibrionia</taxon>
        <taxon>Desulfovibrionales</taxon>
        <taxon>Desulfohalobiaceae</taxon>
        <taxon>Desulfohalobium</taxon>
    </lineage>
</organism>
<gene>
    <name evidence="2" type="ordered locus">Dret_1511</name>
</gene>
<dbReference type="AlphaFoldDB" id="C8X300"/>
<dbReference type="Proteomes" id="UP000001052">
    <property type="component" value="Chromosome"/>
</dbReference>
<accession>C8X300</accession>
<keyword evidence="2" id="KW-0472">Membrane</keyword>
<dbReference type="EMBL" id="CP001734">
    <property type="protein sequence ID" value="ACV68797.1"/>
    <property type="molecule type" value="Genomic_DNA"/>
</dbReference>
<keyword evidence="2" id="KW-0812">Transmembrane</keyword>
<reference evidence="3" key="1">
    <citation type="submission" date="2009-09" db="EMBL/GenBank/DDBJ databases">
        <title>The complete chromosome of Desulfohalobium retbaense DSM 5692.</title>
        <authorList>
            <consortium name="US DOE Joint Genome Institute (JGI-PGF)"/>
            <person name="Lucas S."/>
            <person name="Copeland A."/>
            <person name="Lapidus A."/>
            <person name="Glavina del Rio T."/>
            <person name="Dalin E."/>
            <person name="Tice H."/>
            <person name="Bruce D."/>
            <person name="Goodwin L."/>
            <person name="Pitluck S."/>
            <person name="Kyrpides N."/>
            <person name="Mavromatis K."/>
            <person name="Ivanova N."/>
            <person name="Mikhailova N."/>
            <person name="Munk A.C."/>
            <person name="Brettin T."/>
            <person name="Detter J.C."/>
            <person name="Han C."/>
            <person name="Tapia R."/>
            <person name="Larimer F."/>
            <person name="Land M."/>
            <person name="Hauser L."/>
            <person name="Markowitz V."/>
            <person name="Cheng J.-F."/>
            <person name="Hugenholtz P."/>
            <person name="Woyke T."/>
            <person name="Wu D."/>
            <person name="Spring S."/>
            <person name="Klenk H.-P."/>
            <person name="Eisen J.A."/>
        </authorList>
    </citation>
    <scope>NUCLEOTIDE SEQUENCE [LARGE SCALE GENOMIC DNA]</scope>
    <source>
        <strain evidence="3">DSM 5692</strain>
    </source>
</reference>
<sequence length="161" mass="17824">MKLNTGWAEKWMVLQSTSTTRSSKNRHCQRAQEMRGRRNPSLQRHPQSPSCGARPSSARPNKRAHAMRPYSVRPGQRPSHRPGQPVLQQTAPLKTAPSRLRVCPGQPKPALPSTKRIILVGACGARPSSVCHPTRTPCAPTVFELDLKHVHRQVSCAVHGK</sequence>
<keyword evidence="3" id="KW-1185">Reference proteome</keyword>
<dbReference type="HOGENOM" id="CLU_1641063_0_0_7"/>
<proteinExistence type="predicted"/>
<protein>
    <submittedName>
        <fullName evidence="2">Transmembrane protein 132E-like protein</fullName>
    </submittedName>
</protein>
<evidence type="ECO:0000313" key="3">
    <source>
        <dbReference type="Proteomes" id="UP000001052"/>
    </source>
</evidence>